<keyword evidence="4" id="KW-1185">Reference proteome</keyword>
<feature type="compositionally biased region" description="Basic and acidic residues" evidence="2">
    <location>
        <begin position="196"/>
        <end position="212"/>
    </location>
</feature>
<protein>
    <submittedName>
        <fullName evidence="3">Urease accessory protein</fullName>
    </submittedName>
</protein>
<dbReference type="GO" id="GO:0016151">
    <property type="term" value="F:nickel cation binding"/>
    <property type="evidence" value="ECO:0007669"/>
    <property type="project" value="InterPro"/>
</dbReference>
<evidence type="ECO:0000256" key="2">
    <source>
        <dbReference type="SAM" id="MobiDB-lite"/>
    </source>
</evidence>
<dbReference type="EMBL" id="JACHJN010000016">
    <property type="protein sequence ID" value="MBB5960490.1"/>
    <property type="molecule type" value="Genomic_DNA"/>
</dbReference>
<accession>A0A841CT92</accession>
<sequence length="219" mass="22946">MPLGGDVLGLPVEVRPGAGLNLRGIGATLVLPGQHPGPSRMSVSFQVADGGRLEYLTEPTIVAAGADHHAELRADLASDALLRCREVVVLGRSDEPPGRFRGDTHVHRDGTTLLREHLDLGTPGLDACSTHLAGHRVIAAELRIGDPDPGEPVAGDWWSLVPLAYGGSPATALAGDTITAYHLLDTATSDRPGLPARDREPIVGPGRRDREPAYAISPG</sequence>
<keyword evidence="1" id="KW-0143">Chaperone</keyword>
<dbReference type="Pfam" id="PF01774">
    <property type="entry name" value="UreD"/>
    <property type="match status" value="1"/>
</dbReference>
<feature type="region of interest" description="Disordered" evidence="2">
    <location>
        <begin position="188"/>
        <end position="219"/>
    </location>
</feature>
<dbReference type="AlphaFoldDB" id="A0A841CT92"/>
<organism evidence="3 4">
    <name type="scientific">Saccharothrix tamanrassetensis</name>
    <dbReference type="NCBI Taxonomy" id="1051531"/>
    <lineage>
        <taxon>Bacteria</taxon>
        <taxon>Bacillati</taxon>
        <taxon>Actinomycetota</taxon>
        <taxon>Actinomycetes</taxon>
        <taxon>Pseudonocardiales</taxon>
        <taxon>Pseudonocardiaceae</taxon>
        <taxon>Saccharothrix</taxon>
    </lineage>
</organism>
<proteinExistence type="predicted"/>
<comment type="caution">
    <text evidence="3">The sequence shown here is derived from an EMBL/GenBank/DDBJ whole genome shotgun (WGS) entry which is preliminary data.</text>
</comment>
<dbReference type="InterPro" id="IPR002669">
    <property type="entry name" value="UreD"/>
</dbReference>
<gene>
    <name evidence="3" type="ORF">FHS29_007114</name>
</gene>
<name>A0A841CT92_9PSEU</name>
<evidence type="ECO:0000313" key="4">
    <source>
        <dbReference type="Proteomes" id="UP000547510"/>
    </source>
</evidence>
<dbReference type="Proteomes" id="UP000547510">
    <property type="component" value="Unassembled WGS sequence"/>
</dbReference>
<evidence type="ECO:0000256" key="1">
    <source>
        <dbReference type="ARBA" id="ARBA00023186"/>
    </source>
</evidence>
<evidence type="ECO:0000313" key="3">
    <source>
        <dbReference type="EMBL" id="MBB5960490.1"/>
    </source>
</evidence>
<reference evidence="3 4" key="1">
    <citation type="submission" date="2020-08" db="EMBL/GenBank/DDBJ databases">
        <title>Genomic Encyclopedia of Type Strains, Phase III (KMG-III): the genomes of soil and plant-associated and newly described type strains.</title>
        <authorList>
            <person name="Whitman W."/>
        </authorList>
    </citation>
    <scope>NUCLEOTIDE SEQUENCE [LARGE SCALE GENOMIC DNA]</scope>
    <source>
        <strain evidence="3 4">CECT 8640</strain>
    </source>
</reference>
<dbReference type="RefSeq" id="WP_184698731.1">
    <property type="nucleotide sequence ID" value="NZ_JACHJN010000016.1"/>
</dbReference>